<organism evidence="2 3">
    <name type="scientific">Cryobacterium cheniae</name>
    <dbReference type="NCBI Taxonomy" id="1259262"/>
    <lineage>
        <taxon>Bacteria</taxon>
        <taxon>Bacillati</taxon>
        <taxon>Actinomycetota</taxon>
        <taxon>Actinomycetes</taxon>
        <taxon>Micrococcales</taxon>
        <taxon>Microbacteriaceae</taxon>
        <taxon>Cryobacterium</taxon>
    </lineage>
</organism>
<dbReference type="Pfam" id="PF13196">
    <property type="entry name" value="DUF4012"/>
    <property type="match status" value="1"/>
</dbReference>
<feature type="transmembrane region" description="Helical" evidence="1">
    <location>
        <begin position="25"/>
        <end position="45"/>
    </location>
</feature>
<dbReference type="EMBL" id="SOGN01000019">
    <property type="protein sequence ID" value="TFC82998.1"/>
    <property type="molecule type" value="Genomic_DNA"/>
</dbReference>
<evidence type="ECO:0000256" key="1">
    <source>
        <dbReference type="SAM" id="Phobius"/>
    </source>
</evidence>
<name>A0A4R8XU96_9MICO</name>
<evidence type="ECO:0000313" key="3">
    <source>
        <dbReference type="Proteomes" id="UP000298433"/>
    </source>
</evidence>
<keyword evidence="1" id="KW-0812">Transmembrane</keyword>
<dbReference type="InterPro" id="IPR025101">
    <property type="entry name" value="DUF4012"/>
</dbReference>
<comment type="caution">
    <text evidence="2">The sequence shown here is derived from an EMBL/GenBank/DDBJ whole genome shotgun (WGS) entry which is preliminary data.</text>
</comment>
<dbReference type="AlphaFoldDB" id="A0A4R8XU96"/>
<proteinExistence type="predicted"/>
<dbReference type="Proteomes" id="UP000298433">
    <property type="component" value="Unassembled WGS sequence"/>
</dbReference>
<dbReference type="OrthoDB" id="3203519at2"/>
<keyword evidence="3" id="KW-1185">Reference proteome</keyword>
<accession>A0A4R8XU96</accession>
<sequence>MKDTSLTVITRSAVHRSLHCRRSRIVTLSGLLLVLLVVVAVTWVGTRGMLAKREIESAVPLASMIQAQVVAGDAEAAGETAEKLSAHASSAASLTNDPVWRSFELVPVLGSNFTAVRELAAIVDGVSQSAITPLVGVARSVELGDFKPVDGSIDLQPLIQARSQVAAASTALAVSEKSVRAIQTGNTLDVVRRAADQLEAAVTRAAGSVDVVDRAVRLAPNMLGAAGPRNYVLMFQNPAELRATGGIAGAVALLHAENGRITLAQQASSGDFPRYDTPVLPLADETRGLYGDITGQYIQDVNLTPDFPQSALLAREMWRTQFGLETDGVISIDPVSLSYLLRATGPITLATGEVLTAENAVQLLLSDVYSRYEDPADQDAFFAAAAASVFSTVSRGDADPVALVTALAQAGSEHRVLVWNANDEDQAVLTNTTLAGGLPLSNASATRFGVYLNDATGAKMGMYLDMQVAVGQVTCRKDKRPNYGVSVTLSNTAPADAAITLSDYVTGGGVYGVAPGNVKTVVSAYGAPGMQNLGMTRDDSVVAYHPATDSSHPVSAIEVELAPGESTVLHFGWLGLEPSSAPIVAQSTPVIHLNETRELELGCESALW</sequence>
<evidence type="ECO:0000313" key="2">
    <source>
        <dbReference type="EMBL" id="TFC82998.1"/>
    </source>
</evidence>
<protein>
    <submittedName>
        <fullName evidence="2">DUF4012 domain-containing protein</fullName>
    </submittedName>
</protein>
<keyword evidence="1" id="KW-0472">Membrane</keyword>
<gene>
    <name evidence="2" type="ORF">E3T23_03470</name>
</gene>
<keyword evidence="1" id="KW-1133">Transmembrane helix</keyword>
<reference evidence="2 3" key="1">
    <citation type="submission" date="2019-03" db="EMBL/GenBank/DDBJ databases">
        <title>Genomics of glacier-inhabiting Cryobacterium strains.</title>
        <authorList>
            <person name="Liu Q."/>
            <person name="Xin Y.-H."/>
        </authorList>
    </citation>
    <scope>NUCLEOTIDE SEQUENCE [LARGE SCALE GENOMIC DNA]</scope>
    <source>
        <strain evidence="2 3">TMT2-48-2</strain>
    </source>
</reference>